<keyword evidence="5 7" id="KW-0067">ATP-binding</keyword>
<keyword evidence="4 5" id="KW-0418">Kinase</keyword>
<evidence type="ECO:0000256" key="4">
    <source>
        <dbReference type="ARBA" id="ARBA00022777"/>
    </source>
</evidence>
<comment type="caution">
    <text evidence="5">Lacks conserved residue(s) required for the propagation of feature annotation.</text>
</comment>
<feature type="region of interest" description="NMP" evidence="5">
    <location>
        <begin position="30"/>
        <end position="59"/>
    </location>
</feature>
<feature type="binding site" evidence="5">
    <location>
        <position position="151"/>
    </location>
    <ligand>
        <name>Zn(2+)</name>
        <dbReference type="ChEBI" id="CHEBI:29105"/>
        <note>structural</note>
    </ligand>
</feature>
<comment type="subunit">
    <text evidence="5 7">Monomer.</text>
</comment>
<dbReference type="InterPro" id="IPR006259">
    <property type="entry name" value="Adenyl_kin_sub"/>
</dbReference>
<evidence type="ECO:0000256" key="3">
    <source>
        <dbReference type="ARBA" id="ARBA00022741"/>
    </source>
</evidence>
<dbReference type="SUPFAM" id="SSF52540">
    <property type="entry name" value="P-loop containing nucleoside triphosphate hydrolases"/>
    <property type="match status" value="1"/>
</dbReference>
<feature type="binding site" evidence="5">
    <location>
        <position position="154"/>
    </location>
    <ligand>
        <name>Zn(2+)</name>
        <dbReference type="ChEBI" id="CHEBI:29105"/>
        <note>structural</note>
    </ligand>
</feature>
<evidence type="ECO:0000256" key="7">
    <source>
        <dbReference type="RuleBase" id="RU003331"/>
    </source>
</evidence>
<dbReference type="PANTHER" id="PTHR23359">
    <property type="entry name" value="NUCLEOTIDE KINASE"/>
    <property type="match status" value="1"/>
</dbReference>
<comment type="catalytic activity">
    <reaction evidence="5 7">
        <text>AMP + ATP = 2 ADP</text>
        <dbReference type="Rhea" id="RHEA:12973"/>
        <dbReference type="ChEBI" id="CHEBI:30616"/>
        <dbReference type="ChEBI" id="CHEBI:456215"/>
        <dbReference type="ChEBI" id="CHEBI:456216"/>
        <dbReference type="EC" id="2.7.4.3"/>
    </reaction>
</comment>
<gene>
    <name evidence="5" type="primary">adk</name>
    <name evidence="9" type="ORF">Bandiella_00890</name>
</gene>
<reference evidence="9 10" key="1">
    <citation type="submission" date="2022-11" db="EMBL/GenBank/DDBJ databases">
        <title>Host association and intracellularity evolved multiple times independently in the Rickettsiales.</title>
        <authorList>
            <person name="Castelli M."/>
            <person name="Nardi T."/>
            <person name="Gammuto L."/>
            <person name="Bellinzona G."/>
            <person name="Sabaneyeva E."/>
            <person name="Potekhin A."/>
            <person name="Serra V."/>
            <person name="Petroni G."/>
            <person name="Sassera D."/>
        </authorList>
    </citation>
    <scope>NUCLEOTIDE SEQUENCE [LARGE SCALE GENOMIC DNA]</scope>
    <source>
        <strain evidence="9 10">NDG2</strain>
    </source>
</reference>
<feature type="binding site" evidence="5">
    <location>
        <begin position="85"/>
        <end position="88"/>
    </location>
    <ligand>
        <name>AMP</name>
        <dbReference type="ChEBI" id="CHEBI:456215"/>
    </ligand>
</feature>
<comment type="similarity">
    <text evidence="5 6">Belongs to the adenylate kinase family.</text>
</comment>
<comment type="domain">
    <text evidence="5">Consists of three domains, a large central CORE domain and two small peripheral domains, NMPbind and LID, which undergo movements during catalysis. The LID domain closes over the site of phosphoryl transfer upon ATP binding. Assembling and dissambling the active center during each catalytic cycle provides an effective means to prevent ATP hydrolysis. Some bacteria have evolved a zinc-coordinating structure that stabilizes the LID domain.</text>
</comment>
<dbReference type="EC" id="2.7.4.3" evidence="5 7"/>
<dbReference type="InterPro" id="IPR027417">
    <property type="entry name" value="P-loop_NTPase"/>
</dbReference>
<comment type="pathway">
    <text evidence="5">Purine metabolism; AMP biosynthesis via salvage pathway; AMP from ADP: step 1/1.</text>
</comment>
<feature type="binding site" evidence="5">
    <location>
        <position position="162"/>
    </location>
    <ligand>
        <name>AMP</name>
        <dbReference type="ChEBI" id="CHEBI:456215"/>
    </ligand>
</feature>
<evidence type="ECO:0000256" key="5">
    <source>
        <dbReference type="HAMAP-Rule" id="MF_00235"/>
    </source>
</evidence>
<dbReference type="PROSITE" id="PS00113">
    <property type="entry name" value="ADENYLATE_KINASE"/>
    <property type="match status" value="1"/>
</dbReference>
<dbReference type="PRINTS" id="PR00094">
    <property type="entry name" value="ADENYLTKNASE"/>
</dbReference>
<dbReference type="InterPro" id="IPR000850">
    <property type="entry name" value="Adenylat/UMP-CMP_kin"/>
</dbReference>
<feature type="binding site" evidence="5">
    <location>
        <position position="128"/>
    </location>
    <ligand>
        <name>ATP</name>
        <dbReference type="ChEBI" id="CHEBI:30616"/>
    </ligand>
</feature>
<keyword evidence="1 5" id="KW-0808">Transferase</keyword>
<feature type="binding site" evidence="5">
    <location>
        <position position="201"/>
    </location>
    <ligand>
        <name>ATP</name>
        <dbReference type="ChEBI" id="CHEBI:30616"/>
    </ligand>
</feature>
<evidence type="ECO:0000313" key="9">
    <source>
        <dbReference type="EMBL" id="WPX96762.1"/>
    </source>
</evidence>
<dbReference type="InterPro" id="IPR007862">
    <property type="entry name" value="Adenylate_kinase_lid-dom"/>
</dbReference>
<comment type="function">
    <text evidence="5">Catalyzes the reversible transfer of the terminal phosphate group between ATP and AMP. Plays an important role in cellular energy homeostasis and in adenine nucleotide metabolism.</text>
</comment>
<feature type="binding site" evidence="5">
    <location>
        <position position="92"/>
    </location>
    <ligand>
        <name>AMP</name>
        <dbReference type="ChEBI" id="CHEBI:456215"/>
    </ligand>
</feature>
<keyword evidence="5" id="KW-0862">Zinc</keyword>
<feature type="binding site" evidence="5">
    <location>
        <begin position="10"/>
        <end position="15"/>
    </location>
    <ligand>
        <name>ATP</name>
        <dbReference type="ChEBI" id="CHEBI:30616"/>
    </ligand>
</feature>
<proteinExistence type="inferred from homology"/>
<evidence type="ECO:0000313" key="10">
    <source>
        <dbReference type="Proteomes" id="UP001327219"/>
    </source>
</evidence>
<dbReference type="Gene3D" id="3.40.50.300">
    <property type="entry name" value="P-loop containing nucleotide triphosphate hydrolases"/>
    <property type="match status" value="1"/>
</dbReference>
<dbReference type="NCBIfam" id="TIGR01351">
    <property type="entry name" value="adk"/>
    <property type="match status" value="1"/>
</dbReference>
<keyword evidence="5" id="KW-0963">Cytoplasm</keyword>
<feature type="binding site" evidence="5">
    <location>
        <position position="173"/>
    </location>
    <ligand>
        <name>AMP</name>
        <dbReference type="ChEBI" id="CHEBI:456215"/>
    </ligand>
</feature>
<evidence type="ECO:0000256" key="2">
    <source>
        <dbReference type="ARBA" id="ARBA00022727"/>
    </source>
</evidence>
<dbReference type="Proteomes" id="UP001327219">
    <property type="component" value="Chromosome"/>
</dbReference>
<evidence type="ECO:0000259" key="8">
    <source>
        <dbReference type="Pfam" id="PF05191"/>
    </source>
</evidence>
<protein>
    <recommendedName>
        <fullName evidence="5 7">Adenylate kinase</fullName>
        <shortName evidence="5">AK</shortName>
        <ecNumber evidence="5 7">2.7.4.3</ecNumber>
    </recommendedName>
    <alternativeName>
        <fullName evidence="5">ATP-AMP transphosphorylase</fullName>
    </alternativeName>
    <alternativeName>
        <fullName evidence="5">ATP:AMP phosphotransferase</fullName>
    </alternativeName>
    <alternativeName>
        <fullName evidence="5">Adenylate monophosphate kinase</fullName>
    </alternativeName>
</protein>
<feature type="binding site" evidence="5">
    <location>
        <position position="36"/>
    </location>
    <ligand>
        <name>AMP</name>
        <dbReference type="ChEBI" id="CHEBI:456215"/>
    </ligand>
</feature>
<dbReference type="CDD" id="cd01428">
    <property type="entry name" value="ADK"/>
    <property type="match status" value="1"/>
</dbReference>
<feature type="binding site" evidence="5">
    <location>
        <begin position="137"/>
        <end position="138"/>
    </location>
    <ligand>
        <name>ATP</name>
        <dbReference type="ChEBI" id="CHEBI:30616"/>
    </ligand>
</feature>
<dbReference type="InterPro" id="IPR033690">
    <property type="entry name" value="Adenylat_kinase_CS"/>
</dbReference>
<comment type="subcellular location">
    <subcellularLocation>
        <location evidence="5 7">Cytoplasm</location>
    </subcellularLocation>
</comment>
<sequence>MLVILLGAPGVGKGTQAKLLAEKYSLAILSTGEILRSAVNQGQKIGSQIKDIMSKGGLIPDEIVCSLVEERLKKKSTYNGYILDGFPRTIYQADRLKNIISANTYFDNLYIISLVLDEKEITKRLSSRVLCKNCDHSYNLLTKPTKVRGKCDICGCTEFYVRDDDKEEAVKIRLSAYLMQTAPLIDYYRCYDRYVEIDASQDIIAVHSDITSFIKQYSSLYFS</sequence>
<keyword evidence="3 5" id="KW-0547">Nucleotide-binding</keyword>
<feature type="binding site" evidence="5">
    <location>
        <position position="134"/>
    </location>
    <ligand>
        <name>Zn(2+)</name>
        <dbReference type="ChEBI" id="CHEBI:29105"/>
        <note>structural</note>
    </ligand>
</feature>
<dbReference type="EMBL" id="CP110820">
    <property type="protein sequence ID" value="WPX96762.1"/>
    <property type="molecule type" value="Genomic_DNA"/>
</dbReference>
<feature type="binding site" evidence="5">
    <location>
        <begin position="57"/>
        <end position="59"/>
    </location>
    <ligand>
        <name>AMP</name>
        <dbReference type="ChEBI" id="CHEBI:456215"/>
    </ligand>
</feature>
<dbReference type="RefSeq" id="WP_323732481.1">
    <property type="nucleotide sequence ID" value="NZ_CP110820.1"/>
</dbReference>
<keyword evidence="5" id="KW-0479">Metal-binding</keyword>
<feature type="domain" description="Adenylate kinase active site lid" evidence="8">
    <location>
        <begin position="128"/>
        <end position="164"/>
    </location>
</feature>
<evidence type="ECO:0000256" key="6">
    <source>
        <dbReference type="RuleBase" id="RU003330"/>
    </source>
</evidence>
<dbReference type="HAMAP" id="MF_00235">
    <property type="entry name" value="Adenylate_kinase_Adk"/>
    <property type="match status" value="1"/>
</dbReference>
<feature type="binding site" evidence="5">
    <location>
        <position position="31"/>
    </location>
    <ligand>
        <name>AMP</name>
        <dbReference type="ChEBI" id="CHEBI:456215"/>
    </ligand>
</feature>
<keyword evidence="2 5" id="KW-0545">Nucleotide biosynthesis</keyword>
<feature type="binding site" evidence="5">
    <location>
        <position position="131"/>
    </location>
    <ligand>
        <name>Zn(2+)</name>
        <dbReference type="ChEBI" id="CHEBI:29105"/>
        <note>structural</note>
    </ligand>
</feature>
<keyword evidence="10" id="KW-1185">Reference proteome</keyword>
<dbReference type="Pfam" id="PF00406">
    <property type="entry name" value="ADK"/>
    <property type="match status" value="1"/>
</dbReference>
<name>A0ABZ0ULD5_9RICK</name>
<accession>A0ABZ0ULD5</accession>
<evidence type="ECO:0000256" key="1">
    <source>
        <dbReference type="ARBA" id="ARBA00022679"/>
    </source>
</evidence>
<dbReference type="GO" id="GO:0016301">
    <property type="term" value="F:kinase activity"/>
    <property type="evidence" value="ECO:0007669"/>
    <property type="project" value="UniProtKB-KW"/>
</dbReference>
<dbReference type="Pfam" id="PF05191">
    <property type="entry name" value="ADK_lid"/>
    <property type="match status" value="1"/>
</dbReference>
<organism evidence="9 10">
    <name type="scientific">Candidatus Bandiella euplotis</name>
    <dbReference type="NCBI Taxonomy" id="1664265"/>
    <lineage>
        <taxon>Bacteria</taxon>
        <taxon>Pseudomonadati</taxon>
        <taxon>Pseudomonadota</taxon>
        <taxon>Alphaproteobacteria</taxon>
        <taxon>Rickettsiales</taxon>
        <taxon>Candidatus Midichloriaceae</taxon>
        <taxon>Candidatus Bandiella</taxon>
    </lineage>
</organism>
<dbReference type="NCBIfam" id="NF001381">
    <property type="entry name" value="PRK00279.1-3"/>
    <property type="match status" value="1"/>
</dbReference>